<sequence>MICAFYLSFILFLILRGYMAPEYALRGHLTYKADVYSFGVLLLEVVAGKINTKHHPTEEFICLVDWVVFLKQKGSLMDLVDPRLGSGFNKKEALRIIEIAVLCINKSPAHRPTMSDVVNMLEGNIEIRGPDINLTTYGDELSLQALKLKLEDIQTPYFGEQETFTNPSSSIKDLYPNSQLSEERC</sequence>
<dbReference type="PROSITE" id="PS50011">
    <property type="entry name" value="PROTEIN_KINASE_DOM"/>
    <property type="match status" value="1"/>
</dbReference>
<name>A0A251S0T9_HELAN</name>
<comment type="subcellular location">
    <subcellularLocation>
        <location evidence="1">Membrane</location>
        <topology evidence="1">Single-pass type I membrane protein</topology>
    </subcellularLocation>
</comment>
<dbReference type="InterPro" id="IPR051824">
    <property type="entry name" value="LRR_Rcpt-Like_S/T_Kinase"/>
</dbReference>
<dbReference type="Pfam" id="PF07714">
    <property type="entry name" value="PK_Tyr_Ser-Thr"/>
    <property type="match status" value="1"/>
</dbReference>
<feature type="chain" id="PRO_5012490627" description="Protein kinase domain-containing protein" evidence="3">
    <location>
        <begin position="20"/>
        <end position="185"/>
    </location>
</feature>
<dbReference type="InterPro" id="IPR001245">
    <property type="entry name" value="Ser-Thr/Tyr_kinase_cat_dom"/>
</dbReference>
<feature type="domain" description="Protein kinase" evidence="4">
    <location>
        <begin position="1"/>
        <end position="127"/>
    </location>
</feature>
<evidence type="ECO:0000256" key="1">
    <source>
        <dbReference type="ARBA" id="ARBA00004479"/>
    </source>
</evidence>
<evidence type="ECO:0000259" key="4">
    <source>
        <dbReference type="PROSITE" id="PS50011"/>
    </source>
</evidence>
<protein>
    <recommendedName>
        <fullName evidence="4">Protein kinase domain-containing protein</fullName>
    </recommendedName>
</protein>
<dbReference type="GO" id="GO:0004674">
    <property type="term" value="F:protein serine/threonine kinase activity"/>
    <property type="evidence" value="ECO:0000318"/>
    <property type="project" value="GO_Central"/>
</dbReference>
<feature type="region of interest" description="Disordered" evidence="2">
    <location>
        <begin position="161"/>
        <end position="185"/>
    </location>
</feature>
<evidence type="ECO:0000256" key="2">
    <source>
        <dbReference type="SAM" id="MobiDB-lite"/>
    </source>
</evidence>
<organism evidence="5 6">
    <name type="scientific">Helianthus annuus</name>
    <name type="common">Common sunflower</name>
    <dbReference type="NCBI Taxonomy" id="4232"/>
    <lineage>
        <taxon>Eukaryota</taxon>
        <taxon>Viridiplantae</taxon>
        <taxon>Streptophyta</taxon>
        <taxon>Embryophyta</taxon>
        <taxon>Tracheophyta</taxon>
        <taxon>Spermatophyta</taxon>
        <taxon>Magnoliopsida</taxon>
        <taxon>eudicotyledons</taxon>
        <taxon>Gunneridae</taxon>
        <taxon>Pentapetalae</taxon>
        <taxon>asterids</taxon>
        <taxon>campanulids</taxon>
        <taxon>Asterales</taxon>
        <taxon>Asteraceae</taxon>
        <taxon>Asteroideae</taxon>
        <taxon>Heliantheae alliance</taxon>
        <taxon>Heliantheae</taxon>
        <taxon>Helianthus</taxon>
    </lineage>
</organism>
<feature type="signal peptide" evidence="3">
    <location>
        <begin position="1"/>
        <end position="19"/>
    </location>
</feature>
<dbReference type="SUPFAM" id="SSF56112">
    <property type="entry name" value="Protein kinase-like (PK-like)"/>
    <property type="match status" value="1"/>
</dbReference>
<dbReference type="InterPro" id="IPR011009">
    <property type="entry name" value="Kinase-like_dom_sf"/>
</dbReference>
<evidence type="ECO:0000313" key="5">
    <source>
        <dbReference type="EMBL" id="OTF92315.1"/>
    </source>
</evidence>
<accession>A0A251S0T9</accession>
<keyword evidence="6" id="KW-1185">Reference proteome</keyword>
<dbReference type="Gene3D" id="1.10.510.10">
    <property type="entry name" value="Transferase(Phosphotransferase) domain 1"/>
    <property type="match status" value="1"/>
</dbReference>
<evidence type="ECO:0000256" key="3">
    <source>
        <dbReference type="SAM" id="SignalP"/>
    </source>
</evidence>
<feature type="compositionally biased region" description="Polar residues" evidence="2">
    <location>
        <begin position="162"/>
        <end position="185"/>
    </location>
</feature>
<evidence type="ECO:0000313" key="6">
    <source>
        <dbReference type="Proteomes" id="UP000215914"/>
    </source>
</evidence>
<gene>
    <name evidence="5" type="ORF">HannXRQ_Chr16g0520511</name>
</gene>
<dbReference type="GO" id="GO:0005524">
    <property type="term" value="F:ATP binding"/>
    <property type="evidence" value="ECO:0007669"/>
    <property type="project" value="InterPro"/>
</dbReference>
<proteinExistence type="predicted"/>
<dbReference type="EMBL" id="CM007905">
    <property type="protein sequence ID" value="OTF92315.1"/>
    <property type="molecule type" value="Genomic_DNA"/>
</dbReference>
<dbReference type="InterPro" id="IPR000719">
    <property type="entry name" value="Prot_kinase_dom"/>
</dbReference>
<dbReference type="InParanoid" id="A0A251S0T9"/>
<keyword evidence="3" id="KW-0732">Signal</keyword>
<dbReference type="PANTHER" id="PTHR48006:SF66">
    <property type="entry name" value="PROTEIN KINASE DOMAIN-CONTAINING PROTEIN"/>
    <property type="match status" value="1"/>
</dbReference>
<reference evidence="6" key="1">
    <citation type="journal article" date="2017" name="Nature">
        <title>The sunflower genome provides insights into oil metabolism, flowering and Asterid evolution.</title>
        <authorList>
            <person name="Badouin H."/>
            <person name="Gouzy J."/>
            <person name="Grassa C.J."/>
            <person name="Murat F."/>
            <person name="Staton S.E."/>
            <person name="Cottret L."/>
            <person name="Lelandais-Briere C."/>
            <person name="Owens G.L."/>
            <person name="Carrere S."/>
            <person name="Mayjonade B."/>
            <person name="Legrand L."/>
            <person name="Gill N."/>
            <person name="Kane N.C."/>
            <person name="Bowers J.E."/>
            <person name="Hubner S."/>
            <person name="Bellec A."/>
            <person name="Berard A."/>
            <person name="Berges H."/>
            <person name="Blanchet N."/>
            <person name="Boniface M.C."/>
            <person name="Brunel D."/>
            <person name="Catrice O."/>
            <person name="Chaidir N."/>
            <person name="Claudel C."/>
            <person name="Donnadieu C."/>
            <person name="Faraut T."/>
            <person name="Fievet G."/>
            <person name="Helmstetter N."/>
            <person name="King M."/>
            <person name="Knapp S.J."/>
            <person name="Lai Z."/>
            <person name="Le Paslier M.C."/>
            <person name="Lippi Y."/>
            <person name="Lorenzon L."/>
            <person name="Mandel J.R."/>
            <person name="Marage G."/>
            <person name="Marchand G."/>
            <person name="Marquand E."/>
            <person name="Bret-Mestries E."/>
            <person name="Morien E."/>
            <person name="Nambeesan S."/>
            <person name="Nguyen T."/>
            <person name="Pegot-Espagnet P."/>
            <person name="Pouilly N."/>
            <person name="Raftis F."/>
            <person name="Sallet E."/>
            <person name="Schiex T."/>
            <person name="Thomas J."/>
            <person name="Vandecasteele C."/>
            <person name="Vares D."/>
            <person name="Vear F."/>
            <person name="Vautrin S."/>
            <person name="Crespi M."/>
            <person name="Mangin B."/>
            <person name="Burke J.M."/>
            <person name="Salse J."/>
            <person name="Munos S."/>
            <person name="Vincourt P."/>
            <person name="Rieseberg L.H."/>
            <person name="Langlade N.B."/>
        </authorList>
    </citation>
    <scope>NUCLEOTIDE SEQUENCE [LARGE SCALE GENOMIC DNA]</scope>
    <source>
        <strain evidence="6">cv. SF193</strain>
    </source>
</reference>
<dbReference type="Proteomes" id="UP000215914">
    <property type="component" value="Chromosome 16"/>
</dbReference>
<dbReference type="PANTHER" id="PTHR48006">
    <property type="entry name" value="LEUCINE-RICH REPEAT-CONTAINING PROTEIN DDB_G0281931-RELATED"/>
    <property type="match status" value="1"/>
</dbReference>
<dbReference type="AlphaFoldDB" id="A0A251S0T9"/>
<dbReference type="GO" id="GO:0016020">
    <property type="term" value="C:membrane"/>
    <property type="evidence" value="ECO:0007669"/>
    <property type="project" value="UniProtKB-SubCell"/>
</dbReference>